<keyword evidence="7" id="KW-0732">Signal</keyword>
<evidence type="ECO:0000313" key="9">
    <source>
        <dbReference type="EMBL" id="ABD71834.1"/>
    </source>
</evidence>
<dbReference type="STRING" id="338969.Rfer_4138"/>
<dbReference type="KEGG" id="rfr:Rfer_4138"/>
<dbReference type="InterPro" id="IPR009056">
    <property type="entry name" value="Cyt_c-like_dom"/>
</dbReference>
<keyword evidence="4" id="KW-0249">Electron transport</keyword>
<dbReference type="HOGENOM" id="CLU_060944_2_0_4"/>
<dbReference type="AlphaFoldDB" id="Q21QW9"/>
<evidence type="ECO:0000313" key="10">
    <source>
        <dbReference type="Proteomes" id="UP000008332"/>
    </source>
</evidence>
<dbReference type="SUPFAM" id="SSF46626">
    <property type="entry name" value="Cytochrome c"/>
    <property type="match status" value="1"/>
</dbReference>
<dbReference type="InterPro" id="IPR036909">
    <property type="entry name" value="Cyt_c-like_dom_sf"/>
</dbReference>
<keyword evidence="2 6" id="KW-0349">Heme</keyword>
<dbReference type="GO" id="GO:0020037">
    <property type="term" value="F:heme binding"/>
    <property type="evidence" value="ECO:0007669"/>
    <property type="project" value="InterPro"/>
</dbReference>
<dbReference type="OrthoDB" id="9805828at2"/>
<sequence length="133" mass="14018">MPRRHLVPVALFALTTISPGMAAPAAPDAARGQQLYARCAACHALTFDRVGPRHCGLLGRRAGSVPGFDYSSAMKKSSIVWNEKTLDQFLTNPLVMVPGSSMTYAGVPGASDRADLIAYLKSANSGAVCRVTP</sequence>
<dbReference type="Pfam" id="PF00034">
    <property type="entry name" value="Cytochrom_C"/>
    <property type="match status" value="1"/>
</dbReference>
<keyword evidence="5 6" id="KW-0408">Iron</keyword>
<dbReference type="Gene3D" id="1.10.760.10">
    <property type="entry name" value="Cytochrome c-like domain"/>
    <property type="match status" value="1"/>
</dbReference>
<gene>
    <name evidence="9" type="ordered locus">Rfer_4138</name>
</gene>
<evidence type="ECO:0000256" key="5">
    <source>
        <dbReference type="ARBA" id="ARBA00023004"/>
    </source>
</evidence>
<evidence type="ECO:0000259" key="8">
    <source>
        <dbReference type="PROSITE" id="PS51007"/>
    </source>
</evidence>
<dbReference type="PROSITE" id="PS51007">
    <property type="entry name" value="CYTC"/>
    <property type="match status" value="1"/>
</dbReference>
<proteinExistence type="predicted"/>
<dbReference type="PANTHER" id="PTHR11961">
    <property type="entry name" value="CYTOCHROME C"/>
    <property type="match status" value="1"/>
</dbReference>
<feature type="signal peptide" evidence="7">
    <location>
        <begin position="1"/>
        <end position="22"/>
    </location>
</feature>
<dbReference type="eggNOG" id="COG3474">
    <property type="taxonomic scope" value="Bacteria"/>
</dbReference>
<evidence type="ECO:0000256" key="6">
    <source>
        <dbReference type="PROSITE-ProRule" id="PRU00433"/>
    </source>
</evidence>
<keyword evidence="3 6" id="KW-0479">Metal-binding</keyword>
<feature type="chain" id="PRO_5004200815" evidence="7">
    <location>
        <begin position="23"/>
        <end position="133"/>
    </location>
</feature>
<evidence type="ECO:0000256" key="4">
    <source>
        <dbReference type="ARBA" id="ARBA00022982"/>
    </source>
</evidence>
<dbReference type="InterPro" id="IPR002327">
    <property type="entry name" value="Cyt_c_1A/1B"/>
</dbReference>
<evidence type="ECO:0000256" key="7">
    <source>
        <dbReference type="SAM" id="SignalP"/>
    </source>
</evidence>
<dbReference type="EMBL" id="CP000267">
    <property type="protein sequence ID" value="ABD71834.1"/>
    <property type="molecule type" value="Genomic_DNA"/>
</dbReference>
<dbReference type="GO" id="GO:0009055">
    <property type="term" value="F:electron transfer activity"/>
    <property type="evidence" value="ECO:0007669"/>
    <property type="project" value="InterPro"/>
</dbReference>
<name>Q21QW9_ALBFT</name>
<feature type="domain" description="Cytochrome c" evidence="8">
    <location>
        <begin position="27"/>
        <end position="124"/>
    </location>
</feature>
<reference evidence="10" key="1">
    <citation type="submission" date="2006-02" db="EMBL/GenBank/DDBJ databases">
        <title>Complete sequence of chromosome of Rhodoferax ferrireducens DSM 15236.</title>
        <authorList>
            <person name="Copeland A."/>
            <person name="Lucas S."/>
            <person name="Lapidus A."/>
            <person name="Barry K."/>
            <person name="Detter J.C."/>
            <person name="Glavina del Rio T."/>
            <person name="Hammon N."/>
            <person name="Israni S."/>
            <person name="Pitluck S."/>
            <person name="Brettin T."/>
            <person name="Bruce D."/>
            <person name="Han C."/>
            <person name="Tapia R."/>
            <person name="Gilna P."/>
            <person name="Kiss H."/>
            <person name="Schmutz J."/>
            <person name="Larimer F."/>
            <person name="Land M."/>
            <person name="Kyrpides N."/>
            <person name="Ivanova N."/>
            <person name="Richardson P."/>
        </authorList>
    </citation>
    <scope>NUCLEOTIDE SEQUENCE [LARGE SCALE GENOMIC DNA]</scope>
    <source>
        <strain evidence="10">ATCC BAA-621 / DSM 15236 / T118</strain>
    </source>
</reference>
<dbReference type="PRINTS" id="PR00604">
    <property type="entry name" value="CYTCHRMECIAB"/>
</dbReference>
<evidence type="ECO:0000256" key="1">
    <source>
        <dbReference type="ARBA" id="ARBA00022448"/>
    </source>
</evidence>
<accession>Q21QW9</accession>
<evidence type="ECO:0000256" key="3">
    <source>
        <dbReference type="ARBA" id="ARBA00022723"/>
    </source>
</evidence>
<organism evidence="9 10">
    <name type="scientific">Albidiferax ferrireducens (strain ATCC BAA-621 / DSM 15236 / T118)</name>
    <name type="common">Rhodoferax ferrireducens</name>
    <dbReference type="NCBI Taxonomy" id="338969"/>
    <lineage>
        <taxon>Bacteria</taxon>
        <taxon>Pseudomonadati</taxon>
        <taxon>Pseudomonadota</taxon>
        <taxon>Betaproteobacteria</taxon>
        <taxon>Burkholderiales</taxon>
        <taxon>Comamonadaceae</taxon>
        <taxon>Rhodoferax</taxon>
    </lineage>
</organism>
<keyword evidence="10" id="KW-1185">Reference proteome</keyword>
<evidence type="ECO:0000256" key="2">
    <source>
        <dbReference type="ARBA" id="ARBA00022617"/>
    </source>
</evidence>
<dbReference type="GO" id="GO:0046872">
    <property type="term" value="F:metal ion binding"/>
    <property type="evidence" value="ECO:0007669"/>
    <property type="project" value="UniProtKB-KW"/>
</dbReference>
<protein>
    <submittedName>
        <fullName evidence="9">Cytochrome c, class I</fullName>
    </submittedName>
</protein>
<keyword evidence="1" id="KW-0813">Transport</keyword>
<dbReference type="Proteomes" id="UP000008332">
    <property type="component" value="Chromosome"/>
</dbReference>